<dbReference type="AlphaFoldDB" id="A0AA49GII8"/>
<dbReference type="InterPro" id="IPR024747">
    <property type="entry name" value="Pyridox_Oxase-rel"/>
</dbReference>
<name>A0AA49GII8_9BACT</name>
<dbReference type="SUPFAM" id="SSF50475">
    <property type="entry name" value="FMN-binding split barrel"/>
    <property type="match status" value="1"/>
</dbReference>
<protein>
    <submittedName>
        <fullName evidence="1">Pyridoxamine 5'-phosphate oxidase family protein</fullName>
    </submittedName>
</protein>
<dbReference type="Pfam" id="PF12900">
    <property type="entry name" value="Pyridox_ox_2"/>
    <property type="match status" value="1"/>
</dbReference>
<accession>A0AA49GII8</accession>
<proteinExistence type="predicted"/>
<organism evidence="1">
    <name type="scientific">Roseihalotalea indica</name>
    <dbReference type="NCBI Taxonomy" id="2867963"/>
    <lineage>
        <taxon>Bacteria</taxon>
        <taxon>Pseudomonadati</taxon>
        <taxon>Bacteroidota</taxon>
        <taxon>Cytophagia</taxon>
        <taxon>Cytophagales</taxon>
        <taxon>Catalimonadaceae</taxon>
        <taxon>Roseihalotalea</taxon>
    </lineage>
</organism>
<dbReference type="InterPro" id="IPR012349">
    <property type="entry name" value="Split_barrel_FMN-bd"/>
</dbReference>
<dbReference type="Gene3D" id="2.30.110.10">
    <property type="entry name" value="Electron Transport, Fmn-binding Protein, Chain A"/>
    <property type="match status" value="1"/>
</dbReference>
<gene>
    <name evidence="1" type="ORF">K4G66_19715</name>
</gene>
<evidence type="ECO:0000313" key="1">
    <source>
        <dbReference type="EMBL" id="WKN34603.1"/>
    </source>
</evidence>
<sequence>MTGSLTDYQINTLLASQLVGRLGCGSQEELYVVPIIYAFDSPYLYSHTREGTKITLMRKHTKVCVQIDQIDNLANWRSVIVWGRFEELSGNEAESGLRLLKNRLYPLITSQYSQSLLDLKAEDMNRSSQTPEVLYRIRIERQSGRFEKS</sequence>
<reference evidence="1" key="1">
    <citation type="journal article" date="2023" name="Comput. Struct. Biotechnol. J.">
        <title>Discovery of a novel marine Bacteroidetes with a rich repertoire of carbohydrate-active enzymes.</title>
        <authorList>
            <person name="Chen B."/>
            <person name="Liu G."/>
            <person name="Chen Q."/>
            <person name="Wang H."/>
            <person name="Liu L."/>
            <person name="Tang K."/>
        </authorList>
    </citation>
    <scope>NUCLEOTIDE SEQUENCE</scope>
    <source>
        <strain evidence="1">TK19036</strain>
    </source>
</reference>
<dbReference type="EMBL" id="CP120682">
    <property type="protein sequence ID" value="WKN34603.1"/>
    <property type="molecule type" value="Genomic_DNA"/>
</dbReference>
<reference evidence="1" key="2">
    <citation type="journal article" date="2024" name="Antonie Van Leeuwenhoek">
        <title>Roseihalotalea indica gen. nov., sp. nov., a halophilic Bacteroidetes from mesopelagic Southwest Indian Ocean with higher carbohydrate metabolic potential.</title>
        <authorList>
            <person name="Chen B."/>
            <person name="Zhang M."/>
            <person name="Lin D."/>
            <person name="Ye J."/>
            <person name="Tang K."/>
        </authorList>
    </citation>
    <scope>NUCLEOTIDE SEQUENCE</scope>
    <source>
        <strain evidence="1">TK19036</strain>
    </source>
</reference>